<sequence length="404" mass="42667">MPSRKPTILVSGGGIAGSAFAHWAVRHGFTPTVVERFPDVRSEGFRIEISAGGRRVLEHMGAVDLLDGETGPPPELEFRFGESAAPVRPPGVSVGDETVVGRTALVRALHTLRGPGTEYVFGDSVTGLEETPDGVDVEFENGPARRFDLVVGADGLHSNVRRLVFGGTTADHARYLGTNLAIFSVPDLTGQRDLSSALVKPGRGAVLTTMPARDDLEAVLLHRSAAAPRSLTQDGIKAEMARVFADDGWEVPRILEAMRDAHVHFAPSQQVRMDVWSRGRVVLLGDAAFCPDPMSGMGAVLALKGAMALAGELARAGGDHRAGFFAYEAAMRPHVEHAQSLGGLAVSGVAPRGGALGFQAMRAGVRLLSLVSRLVSYAPRDDEPGFPLARQLPAADRDGGLEAA</sequence>
<organism evidence="2 3">
    <name type="scientific">Nocardiopsis flavescens</name>
    <dbReference type="NCBI Taxonomy" id="758803"/>
    <lineage>
        <taxon>Bacteria</taxon>
        <taxon>Bacillati</taxon>
        <taxon>Actinomycetota</taxon>
        <taxon>Actinomycetes</taxon>
        <taxon>Streptosporangiales</taxon>
        <taxon>Nocardiopsidaceae</taxon>
        <taxon>Nocardiopsis</taxon>
    </lineage>
</organism>
<gene>
    <name evidence="2" type="ORF">SAMN05421803_103444</name>
</gene>
<dbReference type="GO" id="GO:0071949">
    <property type="term" value="F:FAD binding"/>
    <property type="evidence" value="ECO:0007669"/>
    <property type="project" value="InterPro"/>
</dbReference>
<feature type="domain" description="FAD-binding" evidence="1">
    <location>
        <begin position="8"/>
        <end position="334"/>
    </location>
</feature>
<dbReference type="Gene3D" id="3.30.9.10">
    <property type="entry name" value="D-Amino Acid Oxidase, subunit A, domain 2"/>
    <property type="match status" value="1"/>
</dbReference>
<dbReference type="InterPro" id="IPR036188">
    <property type="entry name" value="FAD/NAD-bd_sf"/>
</dbReference>
<keyword evidence="3" id="KW-1185">Reference proteome</keyword>
<dbReference type="STRING" id="758803.SAMN05421803_103444"/>
<reference evidence="2 3" key="1">
    <citation type="submission" date="2016-11" db="EMBL/GenBank/DDBJ databases">
        <authorList>
            <person name="Jaros S."/>
            <person name="Januszkiewicz K."/>
            <person name="Wedrychowicz H."/>
        </authorList>
    </citation>
    <scope>NUCLEOTIDE SEQUENCE [LARGE SCALE GENOMIC DNA]</scope>
    <source>
        <strain evidence="2 3">CGMCC 4.5723</strain>
    </source>
</reference>
<dbReference type="Pfam" id="PF01494">
    <property type="entry name" value="FAD_binding_3"/>
    <property type="match status" value="1"/>
</dbReference>
<protein>
    <submittedName>
        <fullName evidence="2">2-polyprenyl-6-methoxyphenol hydroxylase</fullName>
    </submittedName>
</protein>
<dbReference type="AlphaFoldDB" id="A0A1M6GKJ0"/>
<accession>A0A1M6GKJ0</accession>
<dbReference type="RefSeq" id="WP_143173299.1">
    <property type="nucleotide sequence ID" value="NZ_FQZK01000003.1"/>
</dbReference>
<dbReference type="Proteomes" id="UP000184452">
    <property type="component" value="Unassembled WGS sequence"/>
</dbReference>
<dbReference type="PRINTS" id="PR00420">
    <property type="entry name" value="RNGMNOXGNASE"/>
</dbReference>
<evidence type="ECO:0000313" key="2">
    <source>
        <dbReference type="EMBL" id="SHJ10406.1"/>
    </source>
</evidence>
<dbReference type="Gene3D" id="3.50.50.60">
    <property type="entry name" value="FAD/NAD(P)-binding domain"/>
    <property type="match status" value="1"/>
</dbReference>
<evidence type="ECO:0000313" key="3">
    <source>
        <dbReference type="Proteomes" id="UP000184452"/>
    </source>
</evidence>
<dbReference type="PANTHER" id="PTHR46865">
    <property type="entry name" value="OXIDOREDUCTASE-RELATED"/>
    <property type="match status" value="1"/>
</dbReference>
<dbReference type="OrthoDB" id="3356051at2"/>
<dbReference type="InterPro" id="IPR051704">
    <property type="entry name" value="FAD_aromatic-hydroxylase"/>
</dbReference>
<name>A0A1M6GKJ0_9ACTN</name>
<dbReference type="InterPro" id="IPR002938">
    <property type="entry name" value="FAD-bd"/>
</dbReference>
<dbReference type="EMBL" id="FQZK01000003">
    <property type="protein sequence ID" value="SHJ10406.1"/>
    <property type="molecule type" value="Genomic_DNA"/>
</dbReference>
<dbReference type="SUPFAM" id="SSF51905">
    <property type="entry name" value="FAD/NAD(P)-binding domain"/>
    <property type="match status" value="1"/>
</dbReference>
<proteinExistence type="predicted"/>
<dbReference type="PANTHER" id="PTHR46865:SF2">
    <property type="entry name" value="MONOOXYGENASE"/>
    <property type="match status" value="1"/>
</dbReference>
<evidence type="ECO:0000259" key="1">
    <source>
        <dbReference type="Pfam" id="PF01494"/>
    </source>
</evidence>